<dbReference type="EMBL" id="JAHRIQ010034766">
    <property type="protein sequence ID" value="MEQ2231421.1"/>
    <property type="molecule type" value="Genomic_DNA"/>
</dbReference>
<proteinExistence type="predicted"/>
<accession>A0ABV0TF64</accession>
<comment type="caution">
    <text evidence="1">The sequence shown here is derived from an EMBL/GenBank/DDBJ whole genome shotgun (WGS) entry which is preliminary data.</text>
</comment>
<gene>
    <name evidence="1" type="ORF">ILYODFUR_000254</name>
</gene>
<name>A0ABV0TF64_9TELE</name>
<keyword evidence="2" id="KW-1185">Reference proteome</keyword>
<evidence type="ECO:0000313" key="1">
    <source>
        <dbReference type="EMBL" id="MEQ2231421.1"/>
    </source>
</evidence>
<protein>
    <submittedName>
        <fullName evidence="1">Uncharacterized protein</fullName>
    </submittedName>
</protein>
<evidence type="ECO:0000313" key="2">
    <source>
        <dbReference type="Proteomes" id="UP001482620"/>
    </source>
</evidence>
<dbReference type="Proteomes" id="UP001482620">
    <property type="component" value="Unassembled WGS sequence"/>
</dbReference>
<organism evidence="1 2">
    <name type="scientific">Ilyodon furcidens</name>
    <name type="common">goldbreast splitfin</name>
    <dbReference type="NCBI Taxonomy" id="33524"/>
    <lineage>
        <taxon>Eukaryota</taxon>
        <taxon>Metazoa</taxon>
        <taxon>Chordata</taxon>
        <taxon>Craniata</taxon>
        <taxon>Vertebrata</taxon>
        <taxon>Euteleostomi</taxon>
        <taxon>Actinopterygii</taxon>
        <taxon>Neopterygii</taxon>
        <taxon>Teleostei</taxon>
        <taxon>Neoteleostei</taxon>
        <taxon>Acanthomorphata</taxon>
        <taxon>Ovalentaria</taxon>
        <taxon>Atherinomorphae</taxon>
        <taxon>Cyprinodontiformes</taxon>
        <taxon>Goodeidae</taxon>
        <taxon>Ilyodon</taxon>
    </lineage>
</organism>
<reference evidence="1 2" key="1">
    <citation type="submission" date="2021-06" db="EMBL/GenBank/DDBJ databases">
        <authorList>
            <person name="Palmer J.M."/>
        </authorList>
    </citation>
    <scope>NUCLEOTIDE SEQUENCE [LARGE SCALE GENOMIC DNA]</scope>
    <source>
        <strain evidence="2">if_2019</strain>
        <tissue evidence="1">Muscle</tissue>
    </source>
</reference>
<sequence>MQQLASGNTVHPADQRLHSLTTTTLLWKTDIWYFTKNPCPGYPTTLRAKQQRHFMHPVGHTTIFQLQLKSDNIQRSIGG</sequence>